<keyword evidence="3" id="KW-0175">Coiled coil</keyword>
<dbReference type="Gene3D" id="3.80.10.10">
    <property type="entry name" value="Ribonuclease Inhibitor"/>
    <property type="match status" value="1"/>
</dbReference>
<gene>
    <name evidence="6" type="ORF">ACFPEN_21550</name>
</gene>
<name>A0ABV9BN56_9ACTN</name>
<dbReference type="Proteomes" id="UP001595990">
    <property type="component" value="Unassembled WGS sequence"/>
</dbReference>
<evidence type="ECO:0000256" key="3">
    <source>
        <dbReference type="SAM" id="Coils"/>
    </source>
</evidence>
<sequence>MRLVEGRLVAVLGPQQGSGVLLRSRLVLTASHVLGGETYATVAVPGERETAPCRLIWAGAPGDCDAALLVAERDLAPKGSLPPLRYGTLTRAGAMHNCQVLGFPQVQRFGEDQLEAVQVLCTLMPTSGWLRERYALHSEHHPPRSLRGSSPWAGLSGGPVFSGRILLGLVIEDRAGWQHSAIDAIPIEKILLTPGFSTSARAHGLRPVLERLTPESPAEFVYEDLYTRAVKARYSRMEVFGLDDLGSNENSWDLDTAYLSLEALAPRRPDRPDSAGLRPEPQRIEELLGSRPRAVLRGEAGAGKTTLVWWLASHAACRTLPEELAALNGLIPFVVPMRSLTAQGITTPTPALLPTIARLQVDEAPSGWAGRVLEAGRALLLVDGLDELPQPDRGPARKWLADLLRMYPDTRCLVTVRPLAVEHSWLDSEGFEELQLLPMSNDGIQSFVAVWHQAARLECDGYADAARADQERGRLAALERDLAQEFQRNAGLRDLARTPLLCAVICALHRRRQGLLPRTRWHLYEAALAMLLGNRDAHRRVGSPEGIDVTIEDSQQMLQRIAVWLVRNGRAELSREQAVRQLEHAMKGLRRVREQGSAERVLTHLLNRSGLLQERAADSLQFIHRTFQDYLAAKEFQDSDSLDELLGHAEEEQWQDVIRLVVGHCGRGEVRRVIAGLIAAGDAATSREAQWSLRTLAAECANSAAYLDDAQHDAVWDGLKALGAPATKEEAKLLSSLGPDALPVLPVPDGLAVRPARRVVSVLGSLGNAALPLLKRYGQHESTLVRQQVVDAWERAEARPFADQVLANMRLDDMRLAVSSAEALAQIPGLGPVGSLHIMGSHTADSIGRSLADLSVRSLSLVHNPAAANLDFIHDHPEIQTLRVLGCPGLRDVEALAGSNLQRLALDAEFLPTTSLNAITAIPSLSVLELFDLPPDSGGRIPPLPPGISNLIVSHRGNSVRLDGIAAQRNLSALYIGPHLASPAELAELAGLSRLRRLDLHLKTTGDFAEVEPLRQVRSLGLVLTENLRMDSGLFRVFPGLDKLLLTAAAPGFIELDLSGRHAYQGPLEVWTSDAKELKLIDAERLGDHLTVRRGYGDPPAPTPPPPASPRIPRSPSP</sequence>
<proteinExistence type="predicted"/>
<dbReference type="PROSITE" id="PS50837">
    <property type="entry name" value="NACHT"/>
    <property type="match status" value="1"/>
</dbReference>
<dbReference type="SUPFAM" id="SSF52058">
    <property type="entry name" value="L domain-like"/>
    <property type="match status" value="1"/>
</dbReference>
<dbReference type="InterPro" id="IPR007111">
    <property type="entry name" value="NACHT_NTPase"/>
</dbReference>
<dbReference type="PANTHER" id="PTHR46844">
    <property type="entry name" value="SLR5058 PROTEIN"/>
    <property type="match status" value="1"/>
</dbReference>
<evidence type="ECO:0000313" key="7">
    <source>
        <dbReference type="Proteomes" id="UP001595990"/>
    </source>
</evidence>
<keyword evidence="1" id="KW-0547">Nucleotide-binding</keyword>
<organism evidence="6 7">
    <name type="scientific">Streptomyces ehimensis</name>
    <dbReference type="NCBI Taxonomy" id="68195"/>
    <lineage>
        <taxon>Bacteria</taxon>
        <taxon>Bacillati</taxon>
        <taxon>Actinomycetota</taxon>
        <taxon>Actinomycetes</taxon>
        <taxon>Kitasatosporales</taxon>
        <taxon>Streptomycetaceae</taxon>
        <taxon>Streptomyces</taxon>
    </lineage>
</organism>
<dbReference type="InterPro" id="IPR032675">
    <property type="entry name" value="LRR_dom_sf"/>
</dbReference>
<dbReference type="PANTHER" id="PTHR46844:SF1">
    <property type="entry name" value="SLR5058 PROTEIN"/>
    <property type="match status" value="1"/>
</dbReference>
<feature type="domain" description="NACHT" evidence="5">
    <location>
        <begin position="292"/>
        <end position="638"/>
    </location>
</feature>
<keyword evidence="7" id="KW-1185">Reference proteome</keyword>
<evidence type="ECO:0000313" key="6">
    <source>
        <dbReference type="EMBL" id="MFC4515522.1"/>
    </source>
</evidence>
<dbReference type="EMBL" id="JBHSFS010000009">
    <property type="protein sequence ID" value="MFC4515522.1"/>
    <property type="molecule type" value="Genomic_DNA"/>
</dbReference>
<reference evidence="7" key="1">
    <citation type="journal article" date="2019" name="Int. J. Syst. Evol. Microbiol.">
        <title>The Global Catalogue of Microorganisms (GCM) 10K type strain sequencing project: providing services to taxonomists for standard genome sequencing and annotation.</title>
        <authorList>
            <consortium name="The Broad Institute Genomics Platform"/>
            <consortium name="The Broad Institute Genome Sequencing Center for Infectious Disease"/>
            <person name="Wu L."/>
            <person name="Ma J."/>
        </authorList>
    </citation>
    <scope>NUCLEOTIDE SEQUENCE [LARGE SCALE GENOMIC DNA]</scope>
    <source>
        <strain evidence="7">CECT 8064</strain>
    </source>
</reference>
<comment type="caution">
    <text evidence="6">The sequence shown here is derived from an EMBL/GenBank/DDBJ whole genome shotgun (WGS) entry which is preliminary data.</text>
</comment>
<dbReference type="Gene3D" id="3.40.50.300">
    <property type="entry name" value="P-loop containing nucleotide triphosphate hydrolases"/>
    <property type="match status" value="1"/>
</dbReference>
<evidence type="ECO:0000256" key="1">
    <source>
        <dbReference type="ARBA" id="ARBA00022741"/>
    </source>
</evidence>
<evidence type="ECO:0000256" key="4">
    <source>
        <dbReference type="SAM" id="MobiDB-lite"/>
    </source>
</evidence>
<dbReference type="RefSeq" id="WP_358215654.1">
    <property type="nucleotide sequence ID" value="NZ_JBHSFS010000009.1"/>
</dbReference>
<dbReference type="InterPro" id="IPR027417">
    <property type="entry name" value="P-loop_NTPase"/>
</dbReference>
<dbReference type="SUPFAM" id="SSF52540">
    <property type="entry name" value="P-loop containing nucleoside triphosphate hydrolases"/>
    <property type="match status" value="1"/>
</dbReference>
<feature type="coiled-coil region" evidence="3">
    <location>
        <begin position="468"/>
        <end position="495"/>
    </location>
</feature>
<evidence type="ECO:0000256" key="2">
    <source>
        <dbReference type="ARBA" id="ARBA00022840"/>
    </source>
</evidence>
<protein>
    <submittedName>
        <fullName evidence="6">NACHT domain-containing protein</fullName>
    </submittedName>
</protein>
<feature type="region of interest" description="Disordered" evidence="4">
    <location>
        <begin position="1091"/>
        <end position="1118"/>
    </location>
</feature>
<dbReference type="Pfam" id="PF05729">
    <property type="entry name" value="NACHT"/>
    <property type="match status" value="1"/>
</dbReference>
<accession>A0ABV9BN56</accession>
<dbReference type="InterPro" id="IPR009003">
    <property type="entry name" value="Peptidase_S1_PA"/>
</dbReference>
<evidence type="ECO:0000259" key="5">
    <source>
        <dbReference type="PROSITE" id="PS50837"/>
    </source>
</evidence>
<feature type="compositionally biased region" description="Pro residues" evidence="4">
    <location>
        <begin position="1099"/>
        <end position="1118"/>
    </location>
</feature>
<dbReference type="SUPFAM" id="SSF50494">
    <property type="entry name" value="Trypsin-like serine proteases"/>
    <property type="match status" value="1"/>
</dbReference>
<keyword evidence="2" id="KW-0067">ATP-binding</keyword>